<keyword evidence="2" id="KW-1133">Transmembrane helix</keyword>
<feature type="transmembrane region" description="Helical" evidence="2">
    <location>
        <begin position="6"/>
        <end position="22"/>
    </location>
</feature>
<feature type="region of interest" description="Disordered" evidence="1">
    <location>
        <begin position="29"/>
        <end position="72"/>
    </location>
</feature>
<protein>
    <submittedName>
        <fullName evidence="3">Uncharacterized protein</fullName>
    </submittedName>
</protein>
<sequence>MTNSIRLTLVGVVGLIPLLLCCRRMRKKKALSSTTEPNEPIETVELDSCPEYDDISETAAQTEDPEEQEDLV</sequence>
<keyword evidence="2" id="KW-0472">Membrane</keyword>
<organism evidence="3 4">
    <name type="scientific">Perca fluviatilis</name>
    <name type="common">European perch</name>
    <dbReference type="NCBI Taxonomy" id="8168"/>
    <lineage>
        <taxon>Eukaryota</taxon>
        <taxon>Metazoa</taxon>
        <taxon>Chordata</taxon>
        <taxon>Craniata</taxon>
        <taxon>Vertebrata</taxon>
        <taxon>Euteleostomi</taxon>
        <taxon>Actinopterygii</taxon>
        <taxon>Neopterygii</taxon>
        <taxon>Teleostei</taxon>
        <taxon>Neoteleostei</taxon>
        <taxon>Acanthomorphata</taxon>
        <taxon>Eupercaria</taxon>
        <taxon>Perciformes</taxon>
        <taxon>Percoidei</taxon>
        <taxon>Percidae</taxon>
        <taxon>Percinae</taxon>
        <taxon>Perca</taxon>
    </lineage>
</organism>
<gene>
    <name evidence="3" type="ORF">PFLUV_G00003080</name>
</gene>
<feature type="compositionally biased region" description="Acidic residues" evidence="1">
    <location>
        <begin position="42"/>
        <end position="56"/>
    </location>
</feature>
<dbReference type="AlphaFoldDB" id="A0A6A5EZN0"/>
<dbReference type="EMBL" id="VHII01000001">
    <property type="protein sequence ID" value="KAF1394631.1"/>
    <property type="molecule type" value="Genomic_DNA"/>
</dbReference>
<evidence type="ECO:0000313" key="3">
    <source>
        <dbReference type="EMBL" id="KAF1394631.1"/>
    </source>
</evidence>
<comment type="caution">
    <text evidence="3">The sequence shown here is derived from an EMBL/GenBank/DDBJ whole genome shotgun (WGS) entry which is preliminary data.</text>
</comment>
<name>A0A6A5EZN0_PERFL</name>
<evidence type="ECO:0000256" key="1">
    <source>
        <dbReference type="SAM" id="MobiDB-lite"/>
    </source>
</evidence>
<reference evidence="3 4" key="1">
    <citation type="submission" date="2019-06" db="EMBL/GenBank/DDBJ databases">
        <title>A chromosome-scale genome assembly of the European perch, Perca fluviatilis.</title>
        <authorList>
            <person name="Roques C."/>
            <person name="Zahm M."/>
            <person name="Cabau C."/>
            <person name="Klopp C."/>
            <person name="Bouchez O."/>
            <person name="Donnadieu C."/>
            <person name="Kuhl H."/>
            <person name="Gislard M."/>
            <person name="Guendouz S."/>
            <person name="Journot L."/>
            <person name="Haffray P."/>
            <person name="Bestin A."/>
            <person name="Morvezen R."/>
            <person name="Feron R."/>
            <person name="Wen M."/>
            <person name="Jouanno E."/>
            <person name="Herpin A."/>
            <person name="Schartl M."/>
            <person name="Postlethwait J."/>
            <person name="Schaerlinger B."/>
            <person name="Chardard D."/>
            <person name="Lecocq T."/>
            <person name="Poncet C."/>
            <person name="Jaffrelo L."/>
            <person name="Lampietro C."/>
            <person name="Guiguen Y."/>
        </authorList>
    </citation>
    <scope>NUCLEOTIDE SEQUENCE [LARGE SCALE GENOMIC DNA]</scope>
    <source>
        <tissue evidence="3">Blood</tissue>
    </source>
</reference>
<feature type="compositionally biased region" description="Acidic residues" evidence="1">
    <location>
        <begin position="63"/>
        <end position="72"/>
    </location>
</feature>
<proteinExistence type="predicted"/>
<evidence type="ECO:0000256" key="2">
    <source>
        <dbReference type="SAM" id="Phobius"/>
    </source>
</evidence>
<keyword evidence="2" id="KW-0812">Transmembrane</keyword>
<keyword evidence="4" id="KW-1185">Reference proteome</keyword>
<dbReference type="Proteomes" id="UP000465112">
    <property type="component" value="Chromosome 1"/>
</dbReference>
<accession>A0A6A5EZN0</accession>
<evidence type="ECO:0000313" key="4">
    <source>
        <dbReference type="Proteomes" id="UP000465112"/>
    </source>
</evidence>